<feature type="region of interest" description="Disordered" evidence="2">
    <location>
        <begin position="173"/>
        <end position="197"/>
    </location>
</feature>
<dbReference type="Proteomes" id="UP001341840">
    <property type="component" value="Unassembled WGS sequence"/>
</dbReference>
<proteinExistence type="predicted"/>
<dbReference type="PANTHER" id="PTHR48006">
    <property type="entry name" value="LEUCINE-RICH REPEAT-CONTAINING PROTEIN DDB_G0281931-RELATED"/>
    <property type="match status" value="1"/>
</dbReference>
<evidence type="ECO:0000313" key="3">
    <source>
        <dbReference type="EMBL" id="MED6109971.1"/>
    </source>
</evidence>
<dbReference type="Gene3D" id="1.10.510.10">
    <property type="entry name" value="Transferase(Phosphotransferase) domain 1"/>
    <property type="match status" value="1"/>
</dbReference>
<dbReference type="EMBL" id="JASCZI010000200">
    <property type="protein sequence ID" value="MED6109971.1"/>
    <property type="molecule type" value="Genomic_DNA"/>
</dbReference>
<comment type="subcellular location">
    <subcellularLocation>
        <location evidence="1">Membrane</location>
        <topology evidence="1">Single-pass type I membrane protein</topology>
    </subcellularLocation>
</comment>
<dbReference type="InterPro" id="IPR011009">
    <property type="entry name" value="Kinase-like_dom_sf"/>
</dbReference>
<dbReference type="InterPro" id="IPR032675">
    <property type="entry name" value="LRR_dom_sf"/>
</dbReference>
<evidence type="ECO:0000256" key="2">
    <source>
        <dbReference type="SAM" id="MobiDB-lite"/>
    </source>
</evidence>
<gene>
    <name evidence="3" type="ORF">PIB30_038586</name>
</gene>
<dbReference type="PANTHER" id="PTHR48006:SF92">
    <property type="entry name" value="LRR RECEPTOR-LIKE SERINE_THREONINE-PROTEIN KINASE GSO1"/>
    <property type="match status" value="1"/>
</dbReference>
<name>A0ABU6QET0_9FABA</name>
<dbReference type="Gene3D" id="3.80.10.10">
    <property type="entry name" value="Ribonuclease Inhibitor"/>
    <property type="match status" value="1"/>
</dbReference>
<organism evidence="3 4">
    <name type="scientific">Stylosanthes scabra</name>
    <dbReference type="NCBI Taxonomy" id="79078"/>
    <lineage>
        <taxon>Eukaryota</taxon>
        <taxon>Viridiplantae</taxon>
        <taxon>Streptophyta</taxon>
        <taxon>Embryophyta</taxon>
        <taxon>Tracheophyta</taxon>
        <taxon>Spermatophyta</taxon>
        <taxon>Magnoliopsida</taxon>
        <taxon>eudicotyledons</taxon>
        <taxon>Gunneridae</taxon>
        <taxon>Pentapetalae</taxon>
        <taxon>rosids</taxon>
        <taxon>fabids</taxon>
        <taxon>Fabales</taxon>
        <taxon>Fabaceae</taxon>
        <taxon>Papilionoideae</taxon>
        <taxon>50 kb inversion clade</taxon>
        <taxon>dalbergioids sensu lato</taxon>
        <taxon>Dalbergieae</taxon>
        <taxon>Pterocarpus clade</taxon>
        <taxon>Stylosanthes</taxon>
    </lineage>
</organism>
<sequence>MESLKNLKNISLFSNQFSGVIPQNLGINSSLVKLDFTNNKFTENAYVIVQSRKSDVYSYGVVLLELLTRKRDVIEEERKVTGLVSWVRTFWLETGKVEEIVDPDLANAFPNSEILARQVTKVLLLALRCTERKPRGRPTMKDIFAFYQLDIFKLNSDDVDVVNEDADDVAPEPYSVPFVSTNPASDTQSYSNLHGETSEAEKLRHKQICIICGE</sequence>
<feature type="compositionally biased region" description="Polar residues" evidence="2">
    <location>
        <begin position="178"/>
        <end position="195"/>
    </location>
</feature>
<dbReference type="SUPFAM" id="SSF56112">
    <property type="entry name" value="Protein kinase-like (PK-like)"/>
    <property type="match status" value="1"/>
</dbReference>
<evidence type="ECO:0000313" key="4">
    <source>
        <dbReference type="Proteomes" id="UP001341840"/>
    </source>
</evidence>
<reference evidence="3 4" key="1">
    <citation type="journal article" date="2023" name="Plants (Basel)">
        <title>Bridging the Gap: Combining Genomics and Transcriptomics Approaches to Understand Stylosanthes scabra, an Orphan Legume from the Brazilian Caatinga.</title>
        <authorList>
            <person name="Ferreira-Neto J.R.C."/>
            <person name="da Silva M.D."/>
            <person name="Binneck E."/>
            <person name="de Melo N.F."/>
            <person name="da Silva R.H."/>
            <person name="de Melo A.L.T.M."/>
            <person name="Pandolfi V."/>
            <person name="Bustamante F.O."/>
            <person name="Brasileiro-Vidal A.C."/>
            <person name="Benko-Iseppon A.M."/>
        </authorList>
    </citation>
    <scope>NUCLEOTIDE SEQUENCE [LARGE SCALE GENOMIC DNA]</scope>
    <source>
        <tissue evidence="3">Leaves</tissue>
    </source>
</reference>
<evidence type="ECO:0000256" key="1">
    <source>
        <dbReference type="ARBA" id="ARBA00004479"/>
    </source>
</evidence>
<accession>A0ABU6QET0</accession>
<protein>
    <submittedName>
        <fullName evidence="3">Uncharacterized protein</fullName>
    </submittedName>
</protein>
<comment type="caution">
    <text evidence="3">The sequence shown here is derived from an EMBL/GenBank/DDBJ whole genome shotgun (WGS) entry which is preliminary data.</text>
</comment>
<dbReference type="InterPro" id="IPR051824">
    <property type="entry name" value="LRR_Rcpt-Like_S/T_Kinase"/>
</dbReference>
<keyword evidence="4" id="KW-1185">Reference proteome</keyword>
<dbReference type="SUPFAM" id="SSF52058">
    <property type="entry name" value="L domain-like"/>
    <property type="match status" value="1"/>
</dbReference>